<evidence type="ECO:0000313" key="4">
    <source>
        <dbReference type="Proteomes" id="UP000552587"/>
    </source>
</evidence>
<organism evidence="3 4">
    <name type="scientific">Marilutibacter penaei</name>
    <dbReference type="NCBI Taxonomy" id="2759900"/>
    <lineage>
        <taxon>Bacteria</taxon>
        <taxon>Pseudomonadati</taxon>
        <taxon>Pseudomonadota</taxon>
        <taxon>Gammaproteobacteria</taxon>
        <taxon>Lysobacterales</taxon>
        <taxon>Lysobacteraceae</taxon>
        <taxon>Marilutibacter</taxon>
    </lineage>
</organism>
<feature type="domain" description="HIT" evidence="2">
    <location>
        <begin position="40"/>
        <end position="109"/>
    </location>
</feature>
<dbReference type="SUPFAM" id="SSF54197">
    <property type="entry name" value="HIT-like"/>
    <property type="match status" value="1"/>
</dbReference>
<proteinExistence type="predicted"/>
<reference evidence="3 4" key="1">
    <citation type="submission" date="2020-07" db="EMBL/GenBank/DDBJ databases">
        <authorList>
            <person name="Xu S."/>
            <person name="Li A."/>
        </authorList>
    </citation>
    <scope>NUCLEOTIDE SEQUENCE [LARGE SCALE GENOMIC DNA]</scope>
    <source>
        <strain evidence="3 4">SG-8</strain>
    </source>
</reference>
<dbReference type="InterPro" id="IPR026026">
    <property type="entry name" value="HIT_Hint"/>
</dbReference>
<gene>
    <name evidence="3" type="ORF">H4F99_03020</name>
</gene>
<evidence type="ECO:0000256" key="1">
    <source>
        <dbReference type="PROSITE-ProRule" id="PRU00464"/>
    </source>
</evidence>
<dbReference type="Proteomes" id="UP000552587">
    <property type="component" value="Unassembled WGS sequence"/>
</dbReference>
<accession>A0A7W3U206</accession>
<comment type="caution">
    <text evidence="1">Lacks conserved residue(s) required for the propagation of feature annotation.</text>
</comment>
<dbReference type="PIRSF" id="PIRSF000714">
    <property type="entry name" value="HIT"/>
    <property type="match status" value="1"/>
</dbReference>
<dbReference type="InterPro" id="IPR036265">
    <property type="entry name" value="HIT-like_sf"/>
</dbReference>
<dbReference type="RefSeq" id="WP_182668254.1">
    <property type="nucleotide sequence ID" value="NZ_JACHTE010000002.1"/>
</dbReference>
<dbReference type="AlphaFoldDB" id="A0A7W3U206"/>
<evidence type="ECO:0000313" key="3">
    <source>
        <dbReference type="EMBL" id="MBB1087457.1"/>
    </source>
</evidence>
<protein>
    <submittedName>
        <fullName evidence="3">HIT domain-containing protein</fullName>
    </submittedName>
</protein>
<dbReference type="GO" id="GO:0003824">
    <property type="term" value="F:catalytic activity"/>
    <property type="evidence" value="ECO:0007669"/>
    <property type="project" value="InterPro"/>
</dbReference>
<name>A0A7W3U206_9GAMM</name>
<keyword evidence="4" id="KW-1185">Reference proteome</keyword>
<evidence type="ECO:0000259" key="2">
    <source>
        <dbReference type="PROSITE" id="PS51084"/>
    </source>
</evidence>
<dbReference type="InterPro" id="IPR011146">
    <property type="entry name" value="HIT-like"/>
</dbReference>
<sequence>MKIPAHEWHLHPQLAEDTHPVAQLPLSELRLMDDAHHPWLILVPRVPDARELTDLRASERAALTREIDAASRVLLAQFKPDKLNVAALGNMVEQLHVHVIARFRNDIAWPRPVWGTATAAPYSPEALVVRITALRGALDG</sequence>
<comment type="caution">
    <text evidence="3">The sequence shown here is derived from an EMBL/GenBank/DDBJ whole genome shotgun (WGS) entry which is preliminary data.</text>
</comment>
<dbReference type="Gene3D" id="3.30.428.10">
    <property type="entry name" value="HIT-like"/>
    <property type="match status" value="1"/>
</dbReference>
<dbReference type="PROSITE" id="PS51084">
    <property type="entry name" value="HIT_2"/>
    <property type="match status" value="1"/>
</dbReference>
<dbReference type="Pfam" id="PF01230">
    <property type="entry name" value="HIT"/>
    <property type="match status" value="1"/>
</dbReference>
<dbReference type="EMBL" id="JACHTE010000002">
    <property type="protein sequence ID" value="MBB1087457.1"/>
    <property type="molecule type" value="Genomic_DNA"/>
</dbReference>